<proteinExistence type="predicted"/>
<organism evidence="1 2">
    <name type="scientific">Bacillus norwichensis</name>
    <dbReference type="NCBI Taxonomy" id="2762217"/>
    <lineage>
        <taxon>Bacteria</taxon>
        <taxon>Bacillati</taxon>
        <taxon>Bacillota</taxon>
        <taxon>Bacilli</taxon>
        <taxon>Bacillales</taxon>
        <taxon>Bacillaceae</taxon>
        <taxon>Bacillus</taxon>
    </lineage>
</organism>
<protein>
    <submittedName>
        <fullName evidence="1">Uncharacterized protein</fullName>
    </submittedName>
</protein>
<dbReference type="EMBL" id="JACSPV010000038">
    <property type="protein sequence ID" value="MBD8006802.1"/>
    <property type="molecule type" value="Genomic_DNA"/>
</dbReference>
<keyword evidence="2" id="KW-1185">Reference proteome</keyword>
<accession>A0ABR8VQ11</accession>
<name>A0ABR8VQ11_9BACI</name>
<gene>
    <name evidence="1" type="ORF">H9631_17160</name>
</gene>
<evidence type="ECO:0000313" key="1">
    <source>
        <dbReference type="EMBL" id="MBD8006802.1"/>
    </source>
</evidence>
<evidence type="ECO:0000313" key="2">
    <source>
        <dbReference type="Proteomes" id="UP000648182"/>
    </source>
</evidence>
<comment type="caution">
    <text evidence="1">The sequence shown here is derived from an EMBL/GenBank/DDBJ whole genome shotgun (WGS) entry which is preliminary data.</text>
</comment>
<dbReference type="Proteomes" id="UP000648182">
    <property type="component" value="Unassembled WGS sequence"/>
</dbReference>
<sequence>MHPLKQPINNKKEEQYFYFFDSILTFHLYLFKFFDMNQLDKPAFRRRLESSLVQSLTLLWQMHVAIFSIKSLFLKAQNQYFLDDAINEKQTKHIITLLTETKAIAEKYPFLQSIDKIMYVNLLDQVLHYYTNQNIVIVKDAYPKPWLSNKYFSVNTKINGKRVDE</sequence>
<reference evidence="1 2" key="1">
    <citation type="submission" date="2020-08" db="EMBL/GenBank/DDBJ databases">
        <title>A Genomic Blueprint of the Chicken Gut Microbiome.</title>
        <authorList>
            <person name="Gilroy R."/>
            <person name="Ravi A."/>
            <person name="Getino M."/>
            <person name="Pursley I."/>
            <person name="Horton D.L."/>
            <person name="Alikhan N.-F."/>
            <person name="Baker D."/>
            <person name="Gharbi K."/>
            <person name="Hall N."/>
            <person name="Watson M."/>
            <person name="Adriaenssens E.M."/>
            <person name="Foster-Nyarko E."/>
            <person name="Jarju S."/>
            <person name="Secka A."/>
            <person name="Antonio M."/>
            <person name="Oren A."/>
            <person name="Chaudhuri R."/>
            <person name="La Ragione R.M."/>
            <person name="Hildebrand F."/>
            <person name="Pallen M.J."/>
        </authorList>
    </citation>
    <scope>NUCLEOTIDE SEQUENCE [LARGE SCALE GENOMIC DNA]</scope>
    <source>
        <strain evidence="1 2">Sa1BUA2</strain>
    </source>
</reference>
<dbReference type="RefSeq" id="WP_191814959.1">
    <property type="nucleotide sequence ID" value="NZ_JACSPV010000038.1"/>
</dbReference>